<dbReference type="RefSeq" id="WP_022212500.1">
    <property type="nucleotide sequence ID" value="NZ_JACOOQ010000016.1"/>
</dbReference>
<evidence type="ECO:0000313" key="3">
    <source>
        <dbReference type="Proteomes" id="UP000662088"/>
    </source>
</evidence>
<dbReference type="AlphaFoldDB" id="A0A8I0DM03"/>
<name>A0A8I0DM03_9CLOT</name>
<protein>
    <submittedName>
        <fullName evidence="2">Uncharacterized protein</fullName>
    </submittedName>
</protein>
<reference evidence="2" key="1">
    <citation type="submission" date="2020-08" db="EMBL/GenBank/DDBJ databases">
        <title>Genome public.</title>
        <authorList>
            <person name="Liu C."/>
            <person name="Sun Q."/>
        </authorList>
    </citation>
    <scope>NUCLEOTIDE SEQUENCE</scope>
    <source>
        <strain evidence="2">NSJ-42</strain>
    </source>
</reference>
<organism evidence="2 3">
    <name type="scientific">Clostridium lentum</name>
    <dbReference type="NCBI Taxonomy" id="2763037"/>
    <lineage>
        <taxon>Bacteria</taxon>
        <taxon>Bacillati</taxon>
        <taxon>Bacillota</taxon>
        <taxon>Clostridia</taxon>
        <taxon>Eubacteriales</taxon>
        <taxon>Clostridiaceae</taxon>
        <taxon>Clostridium</taxon>
    </lineage>
</organism>
<dbReference type="EMBL" id="JACOOQ010000016">
    <property type="protein sequence ID" value="MBC5640703.1"/>
    <property type="molecule type" value="Genomic_DNA"/>
</dbReference>
<sequence>MKKILLIIMIVSLLIPFKIPMAYKEFDYSRTSENDEDFPYPKLDDLMKELKEKRKQIEQQRLEEIKAKKIEQGELIDESAEENNDDKKNHEKVEKNKEQEVIPSLIVRLRGKHSEKYLCSYSFIEVENNSEKIIAKDIITDYEKLLKKSSLKVRANENINFEFSTVPKNVTVSIWNLDNKALTVKRGCIKVPDLEGKYVLIVKGNYKNGFVKYAVVVDIRK</sequence>
<comment type="caution">
    <text evidence="2">The sequence shown here is derived from an EMBL/GenBank/DDBJ whole genome shotgun (WGS) entry which is preliminary data.</text>
</comment>
<dbReference type="Proteomes" id="UP000662088">
    <property type="component" value="Unassembled WGS sequence"/>
</dbReference>
<accession>A0A8I0DM03</accession>
<proteinExistence type="predicted"/>
<evidence type="ECO:0000313" key="2">
    <source>
        <dbReference type="EMBL" id="MBC5640703.1"/>
    </source>
</evidence>
<evidence type="ECO:0000256" key="1">
    <source>
        <dbReference type="SAM" id="MobiDB-lite"/>
    </source>
</evidence>
<feature type="compositionally biased region" description="Basic and acidic residues" evidence="1">
    <location>
        <begin position="85"/>
        <end position="96"/>
    </location>
</feature>
<keyword evidence="3" id="KW-1185">Reference proteome</keyword>
<gene>
    <name evidence="2" type="ORF">H8R92_09785</name>
</gene>
<feature type="region of interest" description="Disordered" evidence="1">
    <location>
        <begin position="76"/>
        <end position="96"/>
    </location>
</feature>